<proteinExistence type="predicted"/>
<dbReference type="NCBIfam" id="TIGR04086">
    <property type="entry name" value="TIGR04086_membr"/>
    <property type="match status" value="1"/>
</dbReference>
<gene>
    <name evidence="2" type="ORF">SAMN05877753_105324</name>
</gene>
<dbReference type="Proteomes" id="UP000219546">
    <property type="component" value="Unassembled WGS sequence"/>
</dbReference>
<keyword evidence="3" id="KW-1185">Reference proteome</keyword>
<evidence type="ECO:0000256" key="1">
    <source>
        <dbReference type="SAM" id="Phobius"/>
    </source>
</evidence>
<dbReference type="EMBL" id="OAOP01000005">
    <property type="protein sequence ID" value="SNX71640.1"/>
    <property type="molecule type" value="Genomic_DNA"/>
</dbReference>
<sequence length="73" mass="8025">MFIGGFISGGKGKERGWLSGGLTGVFFTFIILLFQYLGYDSMFTLRELVYHLCFIITSMMGGILGVNVTSSRA</sequence>
<feature type="transmembrane region" description="Helical" evidence="1">
    <location>
        <begin position="16"/>
        <end position="36"/>
    </location>
</feature>
<accession>A0A285CVP7</accession>
<keyword evidence="1" id="KW-1133">Transmembrane helix</keyword>
<reference evidence="2 3" key="1">
    <citation type="submission" date="2017-08" db="EMBL/GenBank/DDBJ databases">
        <authorList>
            <person name="de Groot N.N."/>
        </authorList>
    </citation>
    <scope>NUCLEOTIDE SEQUENCE [LARGE SCALE GENOMIC DNA]</scope>
    <source>
        <strain evidence="2 3">JC228</strain>
    </source>
</reference>
<dbReference type="InterPro" id="IPR023804">
    <property type="entry name" value="DUF3792_TM"/>
</dbReference>
<evidence type="ECO:0000313" key="3">
    <source>
        <dbReference type="Proteomes" id="UP000219546"/>
    </source>
</evidence>
<dbReference type="AlphaFoldDB" id="A0A285CVP7"/>
<dbReference type="Pfam" id="PF12670">
    <property type="entry name" value="DUF3792"/>
    <property type="match status" value="1"/>
</dbReference>
<protein>
    <submittedName>
        <fullName evidence="2">Putative membrane protein (TIGR04086 family)</fullName>
    </submittedName>
</protein>
<feature type="transmembrane region" description="Helical" evidence="1">
    <location>
        <begin position="48"/>
        <end position="68"/>
    </location>
</feature>
<name>A0A285CVP7_9BACI</name>
<keyword evidence="1" id="KW-0472">Membrane</keyword>
<evidence type="ECO:0000313" key="2">
    <source>
        <dbReference type="EMBL" id="SNX71640.1"/>
    </source>
</evidence>
<keyword evidence="1" id="KW-0812">Transmembrane</keyword>
<organism evidence="2 3">
    <name type="scientific">Bacillus oleivorans</name>
    <dbReference type="NCBI Taxonomy" id="1448271"/>
    <lineage>
        <taxon>Bacteria</taxon>
        <taxon>Bacillati</taxon>
        <taxon>Bacillota</taxon>
        <taxon>Bacilli</taxon>
        <taxon>Bacillales</taxon>
        <taxon>Bacillaceae</taxon>
        <taxon>Bacillus</taxon>
    </lineage>
</organism>